<dbReference type="EMBL" id="BMDE01000012">
    <property type="protein sequence ID" value="GGH96941.1"/>
    <property type="molecule type" value="Genomic_DNA"/>
</dbReference>
<organism evidence="3 4">
    <name type="scientific">Pseudomonas fluvialis</name>
    <dbReference type="NCBI Taxonomy" id="1793966"/>
    <lineage>
        <taxon>Bacteria</taxon>
        <taxon>Pseudomonadati</taxon>
        <taxon>Pseudomonadota</taxon>
        <taxon>Gammaproteobacteria</taxon>
        <taxon>Pseudomonadales</taxon>
        <taxon>Pseudomonadaceae</taxon>
        <taxon>Pseudomonas</taxon>
    </lineage>
</organism>
<name>A0A2I0CNL3_9PSED</name>
<dbReference type="Proteomes" id="UP000655550">
    <property type="component" value="Unassembled WGS sequence"/>
</dbReference>
<evidence type="ECO:0000313" key="3">
    <source>
        <dbReference type="EMBL" id="PKF70726.1"/>
    </source>
</evidence>
<keyword evidence="1" id="KW-1133">Transmembrane helix</keyword>
<dbReference type="AlphaFoldDB" id="A0A2I0CNL3"/>
<protein>
    <submittedName>
        <fullName evidence="3">Uncharacterized protein</fullName>
    </submittedName>
</protein>
<dbReference type="EMBL" id="PIYS01000021">
    <property type="protein sequence ID" value="PKF70726.1"/>
    <property type="molecule type" value="Genomic_DNA"/>
</dbReference>
<feature type="transmembrane region" description="Helical" evidence="1">
    <location>
        <begin position="12"/>
        <end position="32"/>
    </location>
</feature>
<evidence type="ECO:0000313" key="2">
    <source>
        <dbReference type="EMBL" id="GGH96941.1"/>
    </source>
</evidence>
<reference evidence="3" key="2">
    <citation type="submission" date="2017-12" db="EMBL/GenBank/DDBJ databases">
        <authorList>
            <person name="Hurst M.R.H."/>
        </authorList>
    </citation>
    <scope>NUCLEOTIDE SEQUENCE [LARGE SCALE GENOMIC DNA]</scope>
    <source>
        <strain evidence="3">ZYSR67-Z</strain>
    </source>
</reference>
<keyword evidence="1" id="KW-0472">Membrane</keyword>
<dbReference type="Proteomes" id="UP000242861">
    <property type="component" value="Unassembled WGS sequence"/>
</dbReference>
<feature type="transmembrane region" description="Helical" evidence="1">
    <location>
        <begin position="68"/>
        <end position="86"/>
    </location>
</feature>
<evidence type="ECO:0000313" key="4">
    <source>
        <dbReference type="Proteomes" id="UP000242861"/>
    </source>
</evidence>
<reference evidence="2" key="1">
    <citation type="journal article" date="2014" name="Int. J. Syst. Evol. Microbiol.">
        <title>Complete genome of a new Firmicutes species belonging to the dominant human colonic microbiota ('Ruminococcus bicirculans') reveals two chromosomes and a selective capacity to utilize plant glucans.</title>
        <authorList>
            <consortium name="NISC Comparative Sequencing Program"/>
            <person name="Wegmann U."/>
            <person name="Louis P."/>
            <person name="Goesmann A."/>
            <person name="Henrissat B."/>
            <person name="Duncan S.H."/>
            <person name="Flint H.J."/>
        </authorList>
    </citation>
    <scope>NUCLEOTIDE SEQUENCE</scope>
    <source>
        <strain evidence="2">CCM 8778</strain>
    </source>
</reference>
<comment type="caution">
    <text evidence="3">The sequence shown here is derived from an EMBL/GenBank/DDBJ whole genome shotgun (WGS) entry which is preliminary data.</text>
</comment>
<gene>
    <name evidence="3" type="ORF">CW360_11960</name>
    <name evidence="2" type="ORF">GCM10007363_29720</name>
</gene>
<sequence>MQTFLRLNASIDMHIAILIATIALSLLGWGTYLRYKAVSAAAKEVGGDYTTCMKHVASTPSLHRQNQAGMALHMLAVAVVAAWIFLR</sequence>
<reference evidence="5" key="4">
    <citation type="journal article" date="2019" name="Int. J. Syst. Evol. Microbiol.">
        <title>The Global Catalogue of Microorganisms (GCM) 10K type strain sequencing project: providing services to taxonomists for standard genome sequencing and annotation.</title>
        <authorList>
            <consortium name="The Broad Institute Genomics Platform"/>
            <consortium name="The Broad Institute Genome Sequencing Center for Infectious Disease"/>
            <person name="Wu L."/>
            <person name="Ma J."/>
        </authorList>
    </citation>
    <scope>NUCLEOTIDE SEQUENCE [LARGE SCALE GENOMIC DNA]</scope>
    <source>
        <strain evidence="5">CCM 8778</strain>
    </source>
</reference>
<reference evidence="4" key="3">
    <citation type="submission" date="2017-12" db="EMBL/GenBank/DDBJ databases">
        <authorList>
            <person name="Yu X.-Y."/>
        </authorList>
    </citation>
    <scope>NUCLEOTIDE SEQUENCE [LARGE SCALE GENOMIC DNA]</scope>
    <source>
        <strain evidence="4">ZYSR67-Z</strain>
    </source>
</reference>
<evidence type="ECO:0000313" key="5">
    <source>
        <dbReference type="Proteomes" id="UP000655550"/>
    </source>
</evidence>
<accession>A0A2I0CNL3</accession>
<keyword evidence="5" id="KW-1185">Reference proteome</keyword>
<proteinExistence type="predicted"/>
<reference evidence="2" key="5">
    <citation type="submission" date="2024-05" db="EMBL/GenBank/DDBJ databases">
        <authorList>
            <person name="Sun Q."/>
            <person name="Sedlacek I."/>
        </authorList>
    </citation>
    <scope>NUCLEOTIDE SEQUENCE</scope>
    <source>
        <strain evidence="2">CCM 8778</strain>
    </source>
</reference>
<keyword evidence="1" id="KW-0812">Transmembrane</keyword>
<evidence type="ECO:0000256" key="1">
    <source>
        <dbReference type="SAM" id="Phobius"/>
    </source>
</evidence>